<evidence type="ECO:0000313" key="3">
    <source>
        <dbReference type="Proteomes" id="UP000054815"/>
    </source>
</evidence>
<dbReference type="EMBL" id="JYDU01000069">
    <property type="protein sequence ID" value="KRX94635.1"/>
    <property type="molecule type" value="Genomic_DNA"/>
</dbReference>
<organism evidence="2 3">
    <name type="scientific">Trichinella pseudospiralis</name>
    <name type="common">Parasitic roundworm</name>
    <dbReference type="NCBI Taxonomy" id="6337"/>
    <lineage>
        <taxon>Eukaryota</taxon>
        <taxon>Metazoa</taxon>
        <taxon>Ecdysozoa</taxon>
        <taxon>Nematoda</taxon>
        <taxon>Enoplea</taxon>
        <taxon>Dorylaimia</taxon>
        <taxon>Trichinellida</taxon>
        <taxon>Trichinellidae</taxon>
        <taxon>Trichinella</taxon>
    </lineage>
</organism>
<protein>
    <submittedName>
        <fullName evidence="2">Uncharacterized protein</fullName>
    </submittedName>
</protein>
<accession>A0A0V0Y3B2</accession>
<sequence length="109" mass="12815">MPEYENVELDVMQFPFEKNSTHNSQSRRRYTSGRSRSTSIEVVHVSEAAVWGCFSKHEQSEENSLMKNQRITAQCTYETSVGQCLRRMFDAMHRRSQVNHPDKETETFH</sequence>
<dbReference type="AlphaFoldDB" id="A0A0V0Y3B2"/>
<evidence type="ECO:0000256" key="1">
    <source>
        <dbReference type="SAM" id="MobiDB-lite"/>
    </source>
</evidence>
<evidence type="ECO:0000313" key="2">
    <source>
        <dbReference type="EMBL" id="KRX94635.1"/>
    </source>
</evidence>
<gene>
    <name evidence="2" type="ORF">T4E_3657</name>
</gene>
<reference evidence="2 3" key="1">
    <citation type="submission" date="2015-01" db="EMBL/GenBank/DDBJ databases">
        <title>Evolution of Trichinella species and genotypes.</title>
        <authorList>
            <person name="Korhonen P.K."/>
            <person name="Edoardo P."/>
            <person name="Giuseppe L.R."/>
            <person name="Gasser R.B."/>
        </authorList>
    </citation>
    <scope>NUCLEOTIDE SEQUENCE [LARGE SCALE GENOMIC DNA]</scope>
    <source>
        <strain evidence="2">ISS141</strain>
    </source>
</reference>
<dbReference type="Proteomes" id="UP000054815">
    <property type="component" value="Unassembled WGS sequence"/>
</dbReference>
<feature type="region of interest" description="Disordered" evidence="1">
    <location>
        <begin position="15"/>
        <end position="37"/>
    </location>
</feature>
<proteinExistence type="predicted"/>
<comment type="caution">
    <text evidence="2">The sequence shown here is derived from an EMBL/GenBank/DDBJ whole genome shotgun (WGS) entry which is preliminary data.</text>
</comment>
<name>A0A0V0Y3B2_TRIPS</name>